<evidence type="ECO:0000256" key="1">
    <source>
        <dbReference type="ARBA" id="ARBA00024332"/>
    </source>
</evidence>
<dbReference type="OrthoDB" id="297923at2759"/>
<dbReference type="EMBL" id="OA884542">
    <property type="protein sequence ID" value="CAD7280954.1"/>
    <property type="molecule type" value="Genomic_DNA"/>
</dbReference>
<feature type="domain" description="IC97/Casc1 N-terminal" evidence="5">
    <location>
        <begin position="5"/>
        <end position="189"/>
    </location>
</feature>
<protein>
    <recommendedName>
        <fullName evidence="8">Axonemal 84 kDa protein</fullName>
    </recommendedName>
</protein>
<name>A0A7R9GFT5_9CRUS</name>
<evidence type="ECO:0000313" key="6">
    <source>
        <dbReference type="EMBL" id="CAD7280954.1"/>
    </source>
</evidence>
<dbReference type="PRINTS" id="PR02043">
    <property type="entry name" value="CANCERSCCP1"/>
</dbReference>
<accession>A0A7R9GFT5</accession>
<dbReference type="AlphaFoldDB" id="A0A7R9GFT5"/>
<feature type="coiled-coil region" evidence="2">
    <location>
        <begin position="4"/>
        <end position="42"/>
    </location>
</feature>
<evidence type="ECO:0000313" key="7">
    <source>
        <dbReference type="Proteomes" id="UP000678499"/>
    </source>
</evidence>
<dbReference type="GO" id="GO:0008017">
    <property type="term" value="F:microtubule binding"/>
    <property type="evidence" value="ECO:0007669"/>
    <property type="project" value="TreeGrafter"/>
</dbReference>
<proteinExistence type="inferred from homology"/>
<evidence type="ECO:0000259" key="4">
    <source>
        <dbReference type="Pfam" id="PF12366"/>
    </source>
</evidence>
<dbReference type="InterPro" id="IPR031826">
    <property type="entry name" value="IC97/Casc1_N"/>
</dbReference>
<dbReference type="InterPro" id="IPR023247">
    <property type="entry name" value="IC97/Dnai7-like"/>
</dbReference>
<organism evidence="6">
    <name type="scientific">Notodromas monacha</name>
    <dbReference type="NCBI Taxonomy" id="399045"/>
    <lineage>
        <taxon>Eukaryota</taxon>
        <taxon>Metazoa</taxon>
        <taxon>Ecdysozoa</taxon>
        <taxon>Arthropoda</taxon>
        <taxon>Crustacea</taxon>
        <taxon>Oligostraca</taxon>
        <taxon>Ostracoda</taxon>
        <taxon>Podocopa</taxon>
        <taxon>Podocopida</taxon>
        <taxon>Cypridocopina</taxon>
        <taxon>Cypridoidea</taxon>
        <taxon>Cyprididae</taxon>
        <taxon>Notodromas</taxon>
    </lineage>
</organism>
<evidence type="ECO:0000256" key="2">
    <source>
        <dbReference type="SAM" id="Coils"/>
    </source>
</evidence>
<dbReference type="Pfam" id="PF15927">
    <property type="entry name" value="Casc1_N"/>
    <property type="match status" value="1"/>
</dbReference>
<gene>
    <name evidence="6" type="ORF">NMOB1V02_LOCUS8609</name>
</gene>
<dbReference type="GO" id="GO:0048487">
    <property type="term" value="F:beta-tubulin binding"/>
    <property type="evidence" value="ECO:0007669"/>
    <property type="project" value="TreeGrafter"/>
</dbReference>
<feature type="region of interest" description="Disordered" evidence="3">
    <location>
        <begin position="349"/>
        <end position="372"/>
    </location>
</feature>
<comment type="similarity">
    <text evidence="1">Belongs to the DNAI7 family.</text>
</comment>
<keyword evidence="7" id="KW-1185">Reference proteome</keyword>
<evidence type="ECO:0000256" key="3">
    <source>
        <dbReference type="SAM" id="MobiDB-lite"/>
    </source>
</evidence>
<dbReference type="GO" id="GO:0005930">
    <property type="term" value="C:axoneme"/>
    <property type="evidence" value="ECO:0007669"/>
    <property type="project" value="TreeGrafter"/>
</dbReference>
<dbReference type="PANTHER" id="PTHR20929">
    <property type="entry name" value="LUNG ADENOMA SUSCEPTIBILITY 1-RELATED"/>
    <property type="match status" value="1"/>
</dbReference>
<dbReference type="Pfam" id="PF12366">
    <property type="entry name" value="Casc1_C"/>
    <property type="match status" value="1"/>
</dbReference>
<dbReference type="InterPro" id="IPR022110">
    <property type="entry name" value="CASC1_C"/>
</dbReference>
<dbReference type="Proteomes" id="UP000678499">
    <property type="component" value="Unassembled WGS sequence"/>
</dbReference>
<dbReference type="PANTHER" id="PTHR20929:SF11">
    <property type="entry name" value="DYNEIN AXONEMAL INTERMEDIATE CHAIN 7"/>
    <property type="match status" value="1"/>
</dbReference>
<sequence length="670" mass="77435">MQWRRAEEEERQRIEREHREAKERIKRTYEEYFIRLDQLKESFGLLSRNQVHLQVVLDERTKLAQWNRYMRCDGLPDPTDLPQLNAYLSTWFEDENPDRLEINEVLSKCAEVLKVLQEVMLCLNDFREIPKHKKRLFQTWIEDAHNLLHVKLDLACYALFLEGVCHMKNPNAEQVDYFISTDVAAVGLWRLNTSNRGEVRGFSFQELGFTFECPATILEGLECIFRVLKTSYDHYSHHCRSLVLTKFVENIPSLEVLHKQQAAPPVPGKAPIRLQPTTEAEGPGKREIDVKQLKMLVESDELNLREFAVNGGIYHVNLLEVPPEPQKFGPFVIVEVEDPPSIREIHFVADYKPPRPPSPATGGQSRRRDPEEIERELRQQELELQKLVWIEIRLPRNILWFEPPVIVRWDEEKSYWSTNGFYDHKYVEEQLTLTVRFVSFGIFALAQRKFSNFPYQTWDLKPVDETLISYTISAAVVTAEFNIQEGLVSLTSLQNGAQAVLTHLYNDFMAPEELLKILQDYGVNLKPEADSPLYIEGLPIKDLATESHLYRTMAITSTATHYAWSRWNLLAGAEKLVIQYKEKIGSLPAKSPNHALILVTPDKAALLDCSDTSQAFSEAELPGYEFTADMNFLIRKTGSEEAVRMIEKIPCDLAEAIYEMLMLTKPMSYA</sequence>
<dbReference type="EMBL" id="CAJPEX010002505">
    <property type="protein sequence ID" value="CAG0921106.1"/>
    <property type="molecule type" value="Genomic_DNA"/>
</dbReference>
<keyword evidence="2" id="KW-0175">Coiled coil</keyword>
<reference evidence="6" key="1">
    <citation type="submission" date="2020-11" db="EMBL/GenBank/DDBJ databases">
        <authorList>
            <person name="Tran Van P."/>
        </authorList>
    </citation>
    <scope>NUCLEOTIDE SEQUENCE</scope>
</reference>
<evidence type="ECO:0000259" key="5">
    <source>
        <dbReference type="Pfam" id="PF15927"/>
    </source>
</evidence>
<feature type="domain" description="CASC1 C-terminal" evidence="4">
    <location>
        <begin position="415"/>
        <end position="612"/>
    </location>
</feature>
<feature type="region of interest" description="Disordered" evidence="3">
    <location>
        <begin position="265"/>
        <end position="284"/>
    </location>
</feature>
<evidence type="ECO:0008006" key="8">
    <source>
        <dbReference type="Google" id="ProtNLM"/>
    </source>
</evidence>